<evidence type="ECO:0000313" key="2">
    <source>
        <dbReference type="Proteomes" id="UP000483432"/>
    </source>
</evidence>
<evidence type="ECO:0000313" key="1">
    <source>
        <dbReference type="EMBL" id="NDP48955.1"/>
    </source>
</evidence>
<dbReference type="Proteomes" id="UP000483432">
    <property type="component" value="Unassembled WGS sequence"/>
</dbReference>
<sequence>MDNRPAVKEGEWIAVGKPQSGNAVSGLVMGVYSDYIDVGYYQNRAKAIKEEVVWVDGHWEFKYSGPNGSYLRGLEEAAVKRGPPPRP</sequence>
<dbReference type="AlphaFoldDB" id="A0A7C9P8V8"/>
<dbReference type="EMBL" id="JAAFGW010000184">
    <property type="protein sequence ID" value="NDP48955.1"/>
    <property type="molecule type" value="Genomic_DNA"/>
</dbReference>
<gene>
    <name evidence="1" type="ORF">GZ085_11340</name>
</gene>
<name>A0A7C9P8V8_9PROT</name>
<organism evidence="1 2">
    <name type="scientific">Sulfuriferula multivorans</name>
    <dbReference type="NCBI Taxonomy" id="1559896"/>
    <lineage>
        <taxon>Bacteria</taxon>
        <taxon>Pseudomonadati</taxon>
        <taxon>Pseudomonadota</taxon>
        <taxon>Betaproteobacteria</taxon>
        <taxon>Nitrosomonadales</taxon>
        <taxon>Sulfuricellaceae</taxon>
        <taxon>Sulfuriferula</taxon>
    </lineage>
</organism>
<proteinExistence type="predicted"/>
<comment type="caution">
    <text evidence="1">The sequence shown here is derived from an EMBL/GenBank/DDBJ whole genome shotgun (WGS) entry which is preliminary data.</text>
</comment>
<protein>
    <submittedName>
        <fullName evidence="1">Uncharacterized protein</fullName>
    </submittedName>
</protein>
<accession>A0A7C9P8V8</accession>
<reference evidence="1 2" key="1">
    <citation type="submission" date="2019-09" db="EMBL/GenBank/DDBJ databases">
        <title>H2 Metabolism Revealed by Metagenomic Analysis in Subglacial Sediment of East Antarctica.</title>
        <authorList>
            <person name="Yang Z."/>
            <person name="Zhang Y."/>
            <person name="Lv Y."/>
            <person name="Yan W."/>
            <person name="Xiao X."/>
            <person name="Sun B."/>
            <person name="Ma H."/>
        </authorList>
    </citation>
    <scope>NUCLEOTIDE SEQUENCE [LARGE SCALE GENOMIC DNA]</scope>
    <source>
        <strain evidence="1">Bin2_2</strain>
    </source>
</reference>